<keyword evidence="3" id="KW-1185">Reference proteome</keyword>
<organism evidence="2 3">
    <name type="scientific">Streptomyces hydrogenans</name>
    <dbReference type="NCBI Taxonomy" id="1873719"/>
    <lineage>
        <taxon>Bacteria</taxon>
        <taxon>Bacillati</taxon>
        <taxon>Actinomycetota</taxon>
        <taxon>Actinomycetes</taxon>
        <taxon>Kitasatosporales</taxon>
        <taxon>Streptomycetaceae</taxon>
        <taxon>Streptomyces</taxon>
    </lineage>
</organism>
<feature type="compositionally biased region" description="Basic residues" evidence="1">
    <location>
        <begin position="51"/>
        <end position="61"/>
    </location>
</feature>
<dbReference type="Proteomes" id="UP001052739">
    <property type="component" value="Unassembled WGS sequence"/>
</dbReference>
<dbReference type="EMBL" id="BNDW01000068">
    <property type="protein sequence ID" value="GHI25264.1"/>
    <property type="molecule type" value="Genomic_DNA"/>
</dbReference>
<evidence type="ECO:0000313" key="3">
    <source>
        <dbReference type="Proteomes" id="UP001052739"/>
    </source>
</evidence>
<proteinExistence type="predicted"/>
<sequence>MTAREYKEWEAYERAAGSLDSSYEREMLCEIHELIQINNLLTGAAITKRGKKNPAGKFRKVLRPEELYNPPPDWGEDSEEDDEDDEERKRDPSGYDPANDPFAPPSST</sequence>
<protein>
    <submittedName>
        <fullName evidence="2">Uncharacterized protein</fullName>
    </submittedName>
</protein>
<reference evidence="2" key="1">
    <citation type="submission" date="2024-05" db="EMBL/GenBank/DDBJ databases">
        <title>Whole genome shotgun sequence of Streptomyces hydrogenans NBRC 13475.</title>
        <authorList>
            <person name="Komaki H."/>
            <person name="Tamura T."/>
        </authorList>
    </citation>
    <scope>NUCLEOTIDE SEQUENCE</scope>
    <source>
        <strain evidence="2">NBRC 13475</strain>
    </source>
</reference>
<feature type="compositionally biased region" description="Acidic residues" evidence="1">
    <location>
        <begin position="74"/>
        <end position="86"/>
    </location>
</feature>
<evidence type="ECO:0000313" key="2">
    <source>
        <dbReference type="EMBL" id="GHI25264.1"/>
    </source>
</evidence>
<accession>A0ABQ3PJV0</accession>
<comment type="caution">
    <text evidence="2">The sequence shown here is derived from an EMBL/GenBank/DDBJ whole genome shotgun (WGS) entry which is preliminary data.</text>
</comment>
<gene>
    <name evidence="2" type="ORF">Shyd_66350</name>
</gene>
<evidence type="ECO:0000256" key="1">
    <source>
        <dbReference type="SAM" id="MobiDB-lite"/>
    </source>
</evidence>
<name>A0ABQ3PJV0_9ACTN</name>
<feature type="region of interest" description="Disordered" evidence="1">
    <location>
        <begin position="51"/>
        <end position="108"/>
    </location>
</feature>
<dbReference type="RefSeq" id="WP_190222718.1">
    <property type="nucleotide sequence ID" value="NZ_BNBS01000020.1"/>
</dbReference>